<dbReference type="InterPro" id="IPR013249">
    <property type="entry name" value="RNA_pol_sigma70_r4_t2"/>
</dbReference>
<evidence type="ECO:0000256" key="4">
    <source>
        <dbReference type="ARBA" id="ARBA00023163"/>
    </source>
</evidence>
<accession>A0ABY7WJY4</accession>
<dbReference type="PANTHER" id="PTHR43133">
    <property type="entry name" value="RNA POLYMERASE ECF-TYPE SIGMA FACTO"/>
    <property type="match status" value="1"/>
</dbReference>
<sequence>MNALDPDKILFTKYYQSLCYFAWQIVQDQEMAEDLAQDAFVSYFQHRAQVATDEKAIKAFLYSAVKFAAYNLNRKSKTIQKFWQRTGYQESDDIDYEHQIIRAEFMAAVQQSLADLPEACQKIMTMSYVEGFSNDEIAEKLTLSVNTIKTQKRRGLHLLRTKLRPDYFSLVFSFFLVDF</sequence>
<dbReference type="InterPro" id="IPR007627">
    <property type="entry name" value="RNA_pol_sigma70_r2"/>
</dbReference>
<dbReference type="Gene3D" id="1.10.1740.10">
    <property type="match status" value="1"/>
</dbReference>
<dbReference type="InterPro" id="IPR036388">
    <property type="entry name" value="WH-like_DNA-bd_sf"/>
</dbReference>
<dbReference type="NCBIfam" id="TIGR02937">
    <property type="entry name" value="sigma70-ECF"/>
    <property type="match status" value="1"/>
</dbReference>
<dbReference type="SUPFAM" id="SSF88659">
    <property type="entry name" value="Sigma3 and sigma4 domains of RNA polymerase sigma factors"/>
    <property type="match status" value="1"/>
</dbReference>
<dbReference type="Pfam" id="PF08281">
    <property type="entry name" value="Sigma70_r4_2"/>
    <property type="match status" value="1"/>
</dbReference>
<keyword evidence="4" id="KW-0804">Transcription</keyword>
<keyword evidence="8" id="KW-1185">Reference proteome</keyword>
<feature type="domain" description="RNA polymerase sigma factor 70 region 4 type 2" evidence="6">
    <location>
        <begin position="108"/>
        <end position="156"/>
    </location>
</feature>
<evidence type="ECO:0000256" key="3">
    <source>
        <dbReference type="ARBA" id="ARBA00023082"/>
    </source>
</evidence>
<proteinExistence type="inferred from homology"/>
<evidence type="ECO:0000259" key="6">
    <source>
        <dbReference type="Pfam" id="PF08281"/>
    </source>
</evidence>
<reference evidence="7 8" key="1">
    <citation type="submission" date="2023-02" db="EMBL/GenBank/DDBJ databases">
        <title>Genome sequence of Sphingobacterium sp. KACC 22765.</title>
        <authorList>
            <person name="Kim S."/>
            <person name="Heo J."/>
            <person name="Kwon S.-W."/>
        </authorList>
    </citation>
    <scope>NUCLEOTIDE SEQUENCE [LARGE SCALE GENOMIC DNA]</scope>
    <source>
        <strain evidence="7 8">KACC 22765</strain>
    </source>
</reference>
<organism evidence="7 8">
    <name type="scientific">Sphingobacterium oryzagri</name>
    <dbReference type="NCBI Taxonomy" id="3025669"/>
    <lineage>
        <taxon>Bacteria</taxon>
        <taxon>Pseudomonadati</taxon>
        <taxon>Bacteroidota</taxon>
        <taxon>Sphingobacteriia</taxon>
        <taxon>Sphingobacteriales</taxon>
        <taxon>Sphingobacteriaceae</taxon>
        <taxon>Sphingobacterium</taxon>
    </lineage>
</organism>
<keyword evidence="3" id="KW-0731">Sigma factor</keyword>
<dbReference type="PANTHER" id="PTHR43133:SF46">
    <property type="entry name" value="RNA POLYMERASE SIGMA-70 FACTOR ECF SUBFAMILY"/>
    <property type="match status" value="1"/>
</dbReference>
<dbReference type="SUPFAM" id="SSF88946">
    <property type="entry name" value="Sigma2 domain of RNA polymerase sigma factors"/>
    <property type="match status" value="1"/>
</dbReference>
<protein>
    <submittedName>
        <fullName evidence="7">RNA polymerase sigma-70 factor</fullName>
    </submittedName>
</protein>
<dbReference type="NCBIfam" id="TIGR02985">
    <property type="entry name" value="Sig70_bacteroi1"/>
    <property type="match status" value="1"/>
</dbReference>
<dbReference type="EMBL" id="CP117880">
    <property type="protein sequence ID" value="WDF69285.1"/>
    <property type="molecule type" value="Genomic_DNA"/>
</dbReference>
<dbReference type="RefSeq" id="WP_274268010.1">
    <property type="nucleotide sequence ID" value="NZ_CP117880.1"/>
</dbReference>
<evidence type="ECO:0000259" key="5">
    <source>
        <dbReference type="Pfam" id="PF04542"/>
    </source>
</evidence>
<evidence type="ECO:0000256" key="1">
    <source>
        <dbReference type="ARBA" id="ARBA00010641"/>
    </source>
</evidence>
<gene>
    <name evidence="7" type="ORF">PQ465_02620</name>
</gene>
<evidence type="ECO:0000256" key="2">
    <source>
        <dbReference type="ARBA" id="ARBA00023015"/>
    </source>
</evidence>
<name>A0ABY7WJY4_9SPHI</name>
<dbReference type="InterPro" id="IPR014284">
    <property type="entry name" value="RNA_pol_sigma-70_dom"/>
</dbReference>
<dbReference type="Gene3D" id="1.10.10.10">
    <property type="entry name" value="Winged helix-like DNA-binding domain superfamily/Winged helix DNA-binding domain"/>
    <property type="match status" value="1"/>
</dbReference>
<feature type="domain" description="RNA polymerase sigma-70 region 2" evidence="5">
    <location>
        <begin position="10"/>
        <end position="77"/>
    </location>
</feature>
<keyword evidence="2" id="KW-0805">Transcription regulation</keyword>
<dbReference type="InterPro" id="IPR014327">
    <property type="entry name" value="RNA_pol_sigma70_bacteroid"/>
</dbReference>
<dbReference type="InterPro" id="IPR013325">
    <property type="entry name" value="RNA_pol_sigma_r2"/>
</dbReference>
<dbReference type="Proteomes" id="UP001221558">
    <property type="component" value="Chromosome"/>
</dbReference>
<dbReference type="Pfam" id="PF04542">
    <property type="entry name" value="Sigma70_r2"/>
    <property type="match status" value="1"/>
</dbReference>
<dbReference type="InterPro" id="IPR013324">
    <property type="entry name" value="RNA_pol_sigma_r3/r4-like"/>
</dbReference>
<evidence type="ECO:0000313" key="7">
    <source>
        <dbReference type="EMBL" id="WDF69285.1"/>
    </source>
</evidence>
<dbReference type="CDD" id="cd06171">
    <property type="entry name" value="Sigma70_r4"/>
    <property type="match status" value="1"/>
</dbReference>
<comment type="similarity">
    <text evidence="1">Belongs to the sigma-70 factor family. ECF subfamily.</text>
</comment>
<evidence type="ECO:0000313" key="8">
    <source>
        <dbReference type="Proteomes" id="UP001221558"/>
    </source>
</evidence>
<dbReference type="InterPro" id="IPR039425">
    <property type="entry name" value="RNA_pol_sigma-70-like"/>
</dbReference>